<dbReference type="Pfam" id="PF11066">
    <property type="entry name" value="DUF2867"/>
    <property type="match status" value="1"/>
</dbReference>
<sequence>MYIRDKKTSFALVADKAELDYFHQVSVKDCASATVYSAYCKMTNDCPAWLQAAFWLRDKMSALANVENIKGFHNKKPDSPPKAGEKLDFFDVVEISEYELILMSSDRHLSVLIAINMQSNEGTSKNLTITASVKNKNFFGHLYMVPVRPAHSFIVNNMLKKVSFK</sequence>
<proteinExistence type="predicted"/>
<organism evidence="1 2">
    <name type="scientific">Pseudoalteromonas phenolica</name>
    <dbReference type="NCBI Taxonomy" id="161398"/>
    <lineage>
        <taxon>Bacteria</taxon>
        <taxon>Pseudomonadati</taxon>
        <taxon>Pseudomonadota</taxon>
        <taxon>Gammaproteobacteria</taxon>
        <taxon>Alteromonadales</taxon>
        <taxon>Pseudoalteromonadaceae</taxon>
        <taxon>Pseudoalteromonas</taxon>
    </lineage>
</organism>
<dbReference type="Proteomes" id="UP000291338">
    <property type="component" value="Unassembled WGS sequence"/>
</dbReference>
<dbReference type="InterPro" id="IPR021295">
    <property type="entry name" value="DUF2867"/>
</dbReference>
<reference evidence="1 2" key="1">
    <citation type="submission" date="2018-01" db="EMBL/GenBank/DDBJ databases">
        <title>Co-occurrence of chitin degradation, pigmentation and bioactivity in marine Pseudoalteromonas.</title>
        <authorList>
            <person name="Paulsen S."/>
            <person name="Gram L."/>
            <person name="Machado H."/>
        </authorList>
    </citation>
    <scope>NUCLEOTIDE SEQUENCE [LARGE SCALE GENOMIC DNA]</scope>
    <source>
        <strain evidence="1 2">S3898</strain>
    </source>
</reference>
<gene>
    <name evidence="1" type="ORF">C1E23_16090</name>
</gene>
<dbReference type="AlphaFoldDB" id="A0A4Q7IJ31"/>
<protein>
    <submittedName>
        <fullName evidence="1">DUF2867 domain-containing protein</fullName>
    </submittedName>
</protein>
<evidence type="ECO:0000313" key="2">
    <source>
        <dbReference type="Proteomes" id="UP000291338"/>
    </source>
</evidence>
<accession>A0A4Q7IJ31</accession>
<dbReference type="EMBL" id="PPSX01000065">
    <property type="protein sequence ID" value="RZQ52134.1"/>
    <property type="molecule type" value="Genomic_DNA"/>
</dbReference>
<name>A0A4Q7IJ31_9GAMM</name>
<dbReference type="RefSeq" id="WP_130256546.1">
    <property type="nucleotide sequence ID" value="NZ_PPSX01000065.1"/>
</dbReference>
<comment type="caution">
    <text evidence="1">The sequence shown here is derived from an EMBL/GenBank/DDBJ whole genome shotgun (WGS) entry which is preliminary data.</text>
</comment>
<evidence type="ECO:0000313" key="1">
    <source>
        <dbReference type="EMBL" id="RZQ52134.1"/>
    </source>
</evidence>